<dbReference type="EMBL" id="MCFF01000021">
    <property type="protein sequence ID" value="ORZ14356.1"/>
    <property type="molecule type" value="Genomic_DNA"/>
</dbReference>
<dbReference type="RefSeq" id="XP_021880834.1">
    <property type="nucleotide sequence ID" value="XM_022031045.1"/>
</dbReference>
<organism evidence="2 3">
    <name type="scientific">Lobosporangium transversale</name>
    <dbReference type="NCBI Taxonomy" id="64571"/>
    <lineage>
        <taxon>Eukaryota</taxon>
        <taxon>Fungi</taxon>
        <taxon>Fungi incertae sedis</taxon>
        <taxon>Mucoromycota</taxon>
        <taxon>Mortierellomycotina</taxon>
        <taxon>Mortierellomycetes</taxon>
        <taxon>Mortierellales</taxon>
        <taxon>Mortierellaceae</taxon>
        <taxon>Lobosporangium</taxon>
    </lineage>
</organism>
<dbReference type="AlphaFoldDB" id="A0A1Y2GNG9"/>
<comment type="caution">
    <text evidence="2">The sequence shown here is derived from an EMBL/GenBank/DDBJ whole genome shotgun (WGS) entry which is preliminary data.</text>
</comment>
<feature type="transmembrane region" description="Helical" evidence="1">
    <location>
        <begin position="129"/>
        <end position="149"/>
    </location>
</feature>
<evidence type="ECO:0000313" key="2">
    <source>
        <dbReference type="EMBL" id="ORZ14356.1"/>
    </source>
</evidence>
<keyword evidence="1" id="KW-0812">Transmembrane</keyword>
<accession>A0A1Y2GNG9</accession>
<dbReference type="GeneID" id="33572886"/>
<dbReference type="InParanoid" id="A0A1Y2GNG9"/>
<feature type="transmembrane region" description="Helical" evidence="1">
    <location>
        <begin position="97"/>
        <end position="117"/>
    </location>
</feature>
<keyword evidence="1" id="KW-1133">Transmembrane helix</keyword>
<keyword evidence="3" id="KW-1185">Reference proteome</keyword>
<dbReference type="Proteomes" id="UP000193648">
    <property type="component" value="Unassembled WGS sequence"/>
</dbReference>
<dbReference type="OrthoDB" id="1898221at2759"/>
<evidence type="ECO:0000256" key="1">
    <source>
        <dbReference type="SAM" id="Phobius"/>
    </source>
</evidence>
<proteinExistence type="predicted"/>
<name>A0A1Y2GNG9_9FUNG</name>
<evidence type="ECO:0000313" key="3">
    <source>
        <dbReference type="Proteomes" id="UP000193648"/>
    </source>
</evidence>
<gene>
    <name evidence="2" type="ORF">BCR41DRAFT_85432</name>
</gene>
<protein>
    <submittedName>
        <fullName evidence="2">Uncharacterized protein</fullName>
    </submittedName>
</protein>
<sequence length="164" mass="17873">MASFAASVSSSELASPSAAVSSAPVSSTSAVQLPLSDLPMGWQQRHTLKTNRTRTVSWPGFPAASKSVLKPLPAHHRYRHSGLSAPLLLPLNVRNTFRLMGILSVVSSLMALPWHSYGHTNYKQGFGRGTEFLTITGMVTLLCLCLGIVGDHFQTKSKSYFYMY</sequence>
<reference evidence="2 3" key="1">
    <citation type="submission" date="2016-07" db="EMBL/GenBank/DDBJ databases">
        <title>Pervasive Adenine N6-methylation of Active Genes in Fungi.</title>
        <authorList>
            <consortium name="DOE Joint Genome Institute"/>
            <person name="Mondo S.J."/>
            <person name="Dannebaum R.O."/>
            <person name="Kuo R.C."/>
            <person name="Labutti K."/>
            <person name="Haridas S."/>
            <person name="Kuo A."/>
            <person name="Salamov A."/>
            <person name="Ahrendt S.R."/>
            <person name="Lipzen A."/>
            <person name="Sullivan W."/>
            <person name="Andreopoulos W.B."/>
            <person name="Clum A."/>
            <person name="Lindquist E."/>
            <person name="Daum C."/>
            <person name="Ramamoorthy G.K."/>
            <person name="Gryganskyi A."/>
            <person name="Culley D."/>
            <person name="Magnuson J.K."/>
            <person name="James T.Y."/>
            <person name="O'Malley M.A."/>
            <person name="Stajich J.E."/>
            <person name="Spatafora J.W."/>
            <person name="Visel A."/>
            <person name="Grigoriev I.V."/>
        </authorList>
    </citation>
    <scope>NUCLEOTIDE SEQUENCE [LARGE SCALE GENOMIC DNA]</scope>
    <source>
        <strain evidence="2 3">NRRL 3116</strain>
    </source>
</reference>
<keyword evidence="1" id="KW-0472">Membrane</keyword>